<evidence type="ECO:0000259" key="3">
    <source>
        <dbReference type="Pfam" id="PF25881"/>
    </source>
</evidence>
<dbReference type="InterPro" id="IPR050465">
    <property type="entry name" value="UPF0194_transport"/>
</dbReference>
<evidence type="ECO:0000256" key="2">
    <source>
        <dbReference type="ARBA" id="ARBA00023054"/>
    </source>
</evidence>
<dbReference type="EMBL" id="ABOX02000016">
    <property type="protein sequence ID" value="EEF60541.1"/>
    <property type="molecule type" value="Genomic_DNA"/>
</dbReference>
<keyword evidence="2" id="KW-0175">Coiled coil</keyword>
<feature type="domain" description="CusB-like beta-barrel" evidence="4">
    <location>
        <begin position="210"/>
        <end position="294"/>
    </location>
</feature>
<feature type="domain" description="YbhG-like alpha-helical hairpin" evidence="3">
    <location>
        <begin position="62"/>
        <end position="173"/>
    </location>
</feature>
<dbReference type="SUPFAM" id="SSF111369">
    <property type="entry name" value="HlyD-like secretion proteins"/>
    <property type="match status" value="1"/>
</dbReference>
<accession>B9XI48</accession>
<evidence type="ECO:0000259" key="4">
    <source>
        <dbReference type="Pfam" id="PF25954"/>
    </source>
</evidence>
<dbReference type="InterPro" id="IPR058792">
    <property type="entry name" value="Beta-barrel_RND_2"/>
</dbReference>
<evidence type="ECO:0000256" key="1">
    <source>
        <dbReference type="ARBA" id="ARBA00004196"/>
    </source>
</evidence>
<dbReference type="Gene3D" id="2.40.30.170">
    <property type="match status" value="1"/>
</dbReference>
<gene>
    <name evidence="5" type="ORF">Cflav_PD3511</name>
</gene>
<dbReference type="AlphaFoldDB" id="B9XI48"/>
<sequence length="302" mass="33261">MALGLLATSCNRNSNSRAVSGTIDVDEVRVASRYGGRVEKIFVQEGDALKPGQEIMELDAAELQARGKEVAAILAEMEAGPRKEEIETAKNEWAAQKADLEFAEADAKRAEILFKQNTISPNERDRAVTRADGLRKSVSAAKSRYDLLLAGTRPERIDQARAQLAQIDAQLREMKIVSPTNSVMEVLSVKVGDVLAANREVATLILPQHLWVRVFVPETWLGHIHLGEAVKVRVDSFPGKDFEGTVEQINRAAEFTPRNVQTAEERIKQVFGVKIRLKNEEDKLRAGMSADATFPGVPAPPK</sequence>
<name>B9XI48_PEDPL</name>
<dbReference type="Pfam" id="PF25954">
    <property type="entry name" value="Beta-barrel_RND_2"/>
    <property type="match status" value="1"/>
</dbReference>
<proteinExistence type="predicted"/>
<organism evidence="5 6">
    <name type="scientific">Pedosphaera parvula (strain Ellin514)</name>
    <dbReference type="NCBI Taxonomy" id="320771"/>
    <lineage>
        <taxon>Bacteria</taxon>
        <taxon>Pseudomonadati</taxon>
        <taxon>Verrucomicrobiota</taxon>
        <taxon>Pedosphaerae</taxon>
        <taxon>Pedosphaerales</taxon>
        <taxon>Pedosphaeraceae</taxon>
        <taxon>Pedosphaera</taxon>
    </lineage>
</organism>
<dbReference type="Gene3D" id="2.40.50.100">
    <property type="match status" value="1"/>
</dbReference>
<dbReference type="PANTHER" id="PTHR32347:SF23">
    <property type="entry name" value="BLL5650 PROTEIN"/>
    <property type="match status" value="1"/>
</dbReference>
<comment type="subcellular location">
    <subcellularLocation>
        <location evidence="1">Cell envelope</location>
    </subcellularLocation>
</comment>
<keyword evidence="6" id="KW-1185">Reference proteome</keyword>
<dbReference type="STRING" id="320771.Cflav_PD3511"/>
<dbReference type="InterPro" id="IPR059052">
    <property type="entry name" value="HH_YbhG-like"/>
</dbReference>
<dbReference type="Pfam" id="PF25881">
    <property type="entry name" value="HH_YBHG"/>
    <property type="match status" value="1"/>
</dbReference>
<evidence type="ECO:0000313" key="6">
    <source>
        <dbReference type="Proteomes" id="UP000003688"/>
    </source>
</evidence>
<reference evidence="5 6" key="1">
    <citation type="journal article" date="2011" name="J. Bacteriol.">
        <title>Genome sequence of 'Pedosphaera parvula' Ellin514, an aerobic Verrucomicrobial isolate from pasture soil.</title>
        <authorList>
            <person name="Kant R."/>
            <person name="van Passel M.W."/>
            <person name="Sangwan P."/>
            <person name="Palva A."/>
            <person name="Lucas S."/>
            <person name="Copeland A."/>
            <person name="Lapidus A."/>
            <person name="Glavina Del Rio T."/>
            <person name="Dalin E."/>
            <person name="Tice H."/>
            <person name="Bruce D."/>
            <person name="Goodwin L."/>
            <person name="Pitluck S."/>
            <person name="Chertkov O."/>
            <person name="Larimer F.W."/>
            <person name="Land M.L."/>
            <person name="Hauser L."/>
            <person name="Brettin T.S."/>
            <person name="Detter J.C."/>
            <person name="Han S."/>
            <person name="de Vos W.M."/>
            <person name="Janssen P.H."/>
            <person name="Smidt H."/>
        </authorList>
    </citation>
    <scope>NUCLEOTIDE SEQUENCE [LARGE SCALE GENOMIC DNA]</scope>
    <source>
        <strain evidence="5 6">Ellin514</strain>
    </source>
</reference>
<dbReference type="Proteomes" id="UP000003688">
    <property type="component" value="Unassembled WGS sequence"/>
</dbReference>
<comment type="caution">
    <text evidence="5">The sequence shown here is derived from an EMBL/GenBank/DDBJ whole genome shotgun (WGS) entry which is preliminary data.</text>
</comment>
<dbReference type="GO" id="GO:0030313">
    <property type="term" value="C:cell envelope"/>
    <property type="evidence" value="ECO:0007669"/>
    <property type="project" value="UniProtKB-SubCell"/>
</dbReference>
<dbReference type="PANTHER" id="PTHR32347">
    <property type="entry name" value="EFFLUX SYSTEM COMPONENT YKNX-RELATED"/>
    <property type="match status" value="1"/>
</dbReference>
<protein>
    <submittedName>
        <fullName evidence="5">Secretion protein HlyD family protein</fullName>
    </submittedName>
</protein>
<evidence type="ECO:0000313" key="5">
    <source>
        <dbReference type="EMBL" id="EEF60541.1"/>
    </source>
</evidence>